<dbReference type="Pfam" id="PF00528">
    <property type="entry name" value="BPD_transp_1"/>
    <property type="match status" value="1"/>
</dbReference>
<feature type="transmembrane region" description="Helical" evidence="7">
    <location>
        <begin position="12"/>
        <end position="36"/>
    </location>
</feature>
<keyword evidence="10" id="KW-1185">Reference proteome</keyword>
<evidence type="ECO:0000256" key="2">
    <source>
        <dbReference type="ARBA" id="ARBA00022448"/>
    </source>
</evidence>
<dbReference type="EMBL" id="CP070969">
    <property type="protein sequence ID" value="QSF43316.1"/>
    <property type="molecule type" value="Genomic_DNA"/>
</dbReference>
<evidence type="ECO:0000256" key="6">
    <source>
        <dbReference type="ARBA" id="ARBA00023136"/>
    </source>
</evidence>
<dbReference type="Gene3D" id="1.10.3720.10">
    <property type="entry name" value="MetI-like"/>
    <property type="match status" value="1"/>
</dbReference>
<protein>
    <submittedName>
        <fullName evidence="9">Sugar ABC transporter permease</fullName>
    </submittedName>
</protein>
<feature type="transmembrane region" description="Helical" evidence="7">
    <location>
        <begin position="169"/>
        <end position="188"/>
    </location>
</feature>
<evidence type="ECO:0000259" key="8">
    <source>
        <dbReference type="PROSITE" id="PS50928"/>
    </source>
</evidence>
<name>A0ABX7L7K6_9BACL</name>
<comment type="similarity">
    <text evidence="7">Belongs to the binding-protein-dependent transport system permease family.</text>
</comment>
<feature type="transmembrane region" description="Helical" evidence="7">
    <location>
        <begin position="209"/>
        <end position="230"/>
    </location>
</feature>
<dbReference type="SUPFAM" id="SSF161098">
    <property type="entry name" value="MetI-like"/>
    <property type="match status" value="1"/>
</dbReference>
<keyword evidence="3" id="KW-1003">Cell membrane</keyword>
<feature type="transmembrane region" description="Helical" evidence="7">
    <location>
        <begin position="262"/>
        <end position="284"/>
    </location>
</feature>
<evidence type="ECO:0000313" key="10">
    <source>
        <dbReference type="Proteomes" id="UP000663452"/>
    </source>
</evidence>
<keyword evidence="2 7" id="KW-0813">Transport</keyword>
<feature type="domain" description="ABC transmembrane type-1" evidence="8">
    <location>
        <begin position="69"/>
        <end position="283"/>
    </location>
</feature>
<dbReference type="PROSITE" id="PS50928">
    <property type="entry name" value="ABC_TM1"/>
    <property type="match status" value="1"/>
</dbReference>
<reference evidence="9 10" key="1">
    <citation type="submission" date="2021-02" db="EMBL/GenBank/DDBJ databases">
        <title>Paenibacillus tianjinensis sp. nov.</title>
        <authorList>
            <person name="Liu H."/>
        </authorList>
    </citation>
    <scope>NUCLEOTIDE SEQUENCE [LARGE SCALE GENOMIC DNA]</scope>
    <source>
        <strain evidence="9 10">TB2019</strain>
    </source>
</reference>
<feature type="transmembrane region" description="Helical" evidence="7">
    <location>
        <begin position="106"/>
        <end position="126"/>
    </location>
</feature>
<evidence type="ECO:0000256" key="5">
    <source>
        <dbReference type="ARBA" id="ARBA00022989"/>
    </source>
</evidence>
<dbReference type="Proteomes" id="UP000663452">
    <property type="component" value="Chromosome"/>
</dbReference>
<evidence type="ECO:0000256" key="4">
    <source>
        <dbReference type="ARBA" id="ARBA00022692"/>
    </source>
</evidence>
<keyword evidence="6 7" id="KW-0472">Membrane</keyword>
<sequence>MRTLRKNWQFHVMLIPAMILLILFSFIPMGGIVMAFQDYKPWQHISGSEWVGLDNFRYLFEREDSMQVIWNTLIIAVLKMIFNLLVPFIFAIMLNEVRKLAVQRTIQTLVYLPHFLSWVILGGILLDLLSTDGFVNQILGSFGVQPIFFLGDNNWFRFTVILTDVWKEFGYNTIVFLAALAGINPSLYEAAEIDGANRWKQTRFVTMPSLIPMVVVVGTLALGNVLNAGFDQIFNLYNPLVYQKGDIIDTFVYRTAIQNGEMGFGTAIGLFKSAISMVLILFSYQMAKKWAGYRIF</sequence>
<dbReference type="PANTHER" id="PTHR43227:SF11">
    <property type="entry name" value="BLL4140 PROTEIN"/>
    <property type="match status" value="1"/>
</dbReference>
<evidence type="ECO:0000313" key="9">
    <source>
        <dbReference type="EMBL" id="QSF43316.1"/>
    </source>
</evidence>
<dbReference type="InterPro" id="IPR000515">
    <property type="entry name" value="MetI-like"/>
</dbReference>
<dbReference type="RefSeq" id="WP_206100953.1">
    <property type="nucleotide sequence ID" value="NZ_CP070969.1"/>
</dbReference>
<evidence type="ECO:0000256" key="3">
    <source>
        <dbReference type="ARBA" id="ARBA00022475"/>
    </source>
</evidence>
<comment type="subcellular location">
    <subcellularLocation>
        <location evidence="1 7">Cell membrane</location>
        <topology evidence="1 7">Multi-pass membrane protein</topology>
    </subcellularLocation>
</comment>
<dbReference type="InterPro" id="IPR050809">
    <property type="entry name" value="UgpAE/MalFG_permease"/>
</dbReference>
<evidence type="ECO:0000256" key="7">
    <source>
        <dbReference type="RuleBase" id="RU363032"/>
    </source>
</evidence>
<dbReference type="PANTHER" id="PTHR43227">
    <property type="entry name" value="BLL4140 PROTEIN"/>
    <property type="match status" value="1"/>
</dbReference>
<dbReference type="InterPro" id="IPR035906">
    <property type="entry name" value="MetI-like_sf"/>
</dbReference>
<keyword evidence="4 7" id="KW-0812">Transmembrane</keyword>
<keyword evidence="5 7" id="KW-1133">Transmembrane helix</keyword>
<feature type="transmembrane region" description="Helical" evidence="7">
    <location>
        <begin position="68"/>
        <end position="94"/>
    </location>
</feature>
<evidence type="ECO:0000256" key="1">
    <source>
        <dbReference type="ARBA" id="ARBA00004651"/>
    </source>
</evidence>
<gene>
    <name evidence="9" type="ORF">JRJ22_18795</name>
</gene>
<dbReference type="CDD" id="cd06261">
    <property type="entry name" value="TM_PBP2"/>
    <property type="match status" value="1"/>
</dbReference>
<proteinExistence type="inferred from homology"/>
<organism evidence="9 10">
    <name type="scientific">Paenibacillus tianjinensis</name>
    <dbReference type="NCBI Taxonomy" id="2810347"/>
    <lineage>
        <taxon>Bacteria</taxon>
        <taxon>Bacillati</taxon>
        <taxon>Bacillota</taxon>
        <taxon>Bacilli</taxon>
        <taxon>Bacillales</taxon>
        <taxon>Paenibacillaceae</taxon>
        <taxon>Paenibacillus</taxon>
    </lineage>
</organism>
<accession>A0ABX7L7K6</accession>